<keyword evidence="2" id="KW-1185">Reference proteome</keyword>
<dbReference type="EMBL" id="CAAALY010132945">
    <property type="protein sequence ID" value="VEL32316.1"/>
    <property type="molecule type" value="Genomic_DNA"/>
</dbReference>
<reference evidence="1" key="1">
    <citation type="submission" date="2018-11" db="EMBL/GenBank/DDBJ databases">
        <authorList>
            <consortium name="Pathogen Informatics"/>
        </authorList>
    </citation>
    <scope>NUCLEOTIDE SEQUENCE</scope>
</reference>
<protein>
    <submittedName>
        <fullName evidence="1">Uncharacterized protein</fullName>
    </submittedName>
</protein>
<dbReference type="Proteomes" id="UP000784294">
    <property type="component" value="Unassembled WGS sequence"/>
</dbReference>
<organism evidence="1 2">
    <name type="scientific">Protopolystoma xenopodis</name>
    <dbReference type="NCBI Taxonomy" id="117903"/>
    <lineage>
        <taxon>Eukaryota</taxon>
        <taxon>Metazoa</taxon>
        <taxon>Spiralia</taxon>
        <taxon>Lophotrochozoa</taxon>
        <taxon>Platyhelminthes</taxon>
        <taxon>Monogenea</taxon>
        <taxon>Polyopisthocotylea</taxon>
        <taxon>Polystomatidea</taxon>
        <taxon>Polystomatidae</taxon>
        <taxon>Protopolystoma</taxon>
    </lineage>
</organism>
<name>A0A3S5CS95_9PLAT</name>
<accession>A0A3S5CS95</accession>
<sequence length="280" mass="30333">MAAAAASAESNIYLPQATQPSITNEVHPCPQDEPPISKHLTRSVTRTEGSELDCHHFTSTKLDADLIRHEMYNSKQLSETLALSNASCSSSSSFVAISAASSIAQHLATEPNILPKDTNQTDVNDEIAIEEALGADVSSHGDTDYLLGGELEDVDVETDCQTSLHSAAEEVDTGSLKSLLKGPSEKELGLFVTKFTTVDLSEDKEQGSIEGEGALLKKRCVEYAVFQRECESFNTNLIVSEEHYSIIESLEGQLASHVRRQSSALTNEITKKMNTPTTDD</sequence>
<evidence type="ECO:0000313" key="1">
    <source>
        <dbReference type="EMBL" id="VEL32316.1"/>
    </source>
</evidence>
<evidence type="ECO:0000313" key="2">
    <source>
        <dbReference type="Proteomes" id="UP000784294"/>
    </source>
</evidence>
<comment type="caution">
    <text evidence="1">The sequence shown here is derived from an EMBL/GenBank/DDBJ whole genome shotgun (WGS) entry which is preliminary data.</text>
</comment>
<proteinExistence type="predicted"/>
<dbReference type="AlphaFoldDB" id="A0A3S5CS95"/>
<gene>
    <name evidence="1" type="ORF">PXEA_LOCUS25756</name>
</gene>